<dbReference type="EMBL" id="JADGJQ010000127">
    <property type="protein sequence ID" value="KAJ3168081.1"/>
    <property type="molecule type" value="Genomic_DNA"/>
</dbReference>
<evidence type="ECO:0000313" key="3">
    <source>
        <dbReference type="Proteomes" id="UP001212152"/>
    </source>
</evidence>
<organism evidence="2 3">
    <name type="scientific">Geranomyces variabilis</name>
    <dbReference type="NCBI Taxonomy" id="109894"/>
    <lineage>
        <taxon>Eukaryota</taxon>
        <taxon>Fungi</taxon>
        <taxon>Fungi incertae sedis</taxon>
        <taxon>Chytridiomycota</taxon>
        <taxon>Chytridiomycota incertae sedis</taxon>
        <taxon>Chytridiomycetes</taxon>
        <taxon>Spizellomycetales</taxon>
        <taxon>Powellomycetaceae</taxon>
        <taxon>Geranomyces</taxon>
    </lineage>
</organism>
<name>A0AAD5TCV0_9FUNG</name>
<dbReference type="AlphaFoldDB" id="A0AAD5TCV0"/>
<feature type="transmembrane region" description="Helical" evidence="1">
    <location>
        <begin position="145"/>
        <end position="166"/>
    </location>
</feature>
<sequence>MVSFYLLHRGLLYFTLSGANFLPLLKHAMDLYLTNKWANLPCKHPVFRYTCFDDFGNDFTYNTEAGVASVIALLTIIMLVFHTALAAYHFATSCYFVGTKNQGFLAGTEFGCCGLAAVVISVAADDREVALAAGVPARFRRHVRIIAAALQFPLIIAACVGMHIVTSDWAWDTQRTSLWTFLVVLMLNLASFVENVYEGFIAPS</sequence>
<keyword evidence="1" id="KW-1133">Transmembrane helix</keyword>
<keyword evidence="1" id="KW-0472">Membrane</keyword>
<protein>
    <submittedName>
        <fullName evidence="2">Uncharacterized protein</fullName>
    </submittedName>
</protein>
<feature type="transmembrane region" description="Helical" evidence="1">
    <location>
        <begin position="67"/>
        <end position="91"/>
    </location>
</feature>
<evidence type="ECO:0000313" key="2">
    <source>
        <dbReference type="EMBL" id="KAJ3168081.1"/>
    </source>
</evidence>
<feature type="transmembrane region" description="Helical" evidence="1">
    <location>
        <begin position="178"/>
        <end position="197"/>
    </location>
</feature>
<proteinExistence type="predicted"/>
<dbReference type="Proteomes" id="UP001212152">
    <property type="component" value="Unassembled WGS sequence"/>
</dbReference>
<comment type="caution">
    <text evidence="2">The sequence shown here is derived from an EMBL/GenBank/DDBJ whole genome shotgun (WGS) entry which is preliminary data.</text>
</comment>
<feature type="transmembrane region" description="Helical" evidence="1">
    <location>
        <begin position="103"/>
        <end position="124"/>
    </location>
</feature>
<keyword evidence="3" id="KW-1185">Reference proteome</keyword>
<keyword evidence="1" id="KW-0812">Transmembrane</keyword>
<gene>
    <name evidence="2" type="ORF">HDU87_001252</name>
</gene>
<reference evidence="2" key="1">
    <citation type="submission" date="2020-05" db="EMBL/GenBank/DDBJ databases">
        <title>Phylogenomic resolution of chytrid fungi.</title>
        <authorList>
            <person name="Stajich J.E."/>
            <person name="Amses K."/>
            <person name="Simmons R."/>
            <person name="Seto K."/>
            <person name="Myers J."/>
            <person name="Bonds A."/>
            <person name="Quandt C.A."/>
            <person name="Barry K."/>
            <person name="Liu P."/>
            <person name="Grigoriev I."/>
            <person name="Longcore J.E."/>
            <person name="James T.Y."/>
        </authorList>
    </citation>
    <scope>NUCLEOTIDE SEQUENCE</scope>
    <source>
        <strain evidence="2">JEL0379</strain>
    </source>
</reference>
<accession>A0AAD5TCV0</accession>
<evidence type="ECO:0000256" key="1">
    <source>
        <dbReference type="SAM" id="Phobius"/>
    </source>
</evidence>